<keyword evidence="3" id="KW-1185">Reference proteome</keyword>
<feature type="compositionally biased region" description="Basic and acidic residues" evidence="1">
    <location>
        <begin position="85"/>
        <end position="94"/>
    </location>
</feature>
<sequence>MSDSRCPNCGAEVPAESGQHSLSPSAGVVTCSSCGATLSLRGPGDRQHVGAEGETPDAAAAPPGQPGQGEYFSGHESVEGVMEEISEKKEGGAP</sequence>
<dbReference type="AlphaFoldDB" id="A0A934NC26"/>
<dbReference type="Proteomes" id="UP000612893">
    <property type="component" value="Unassembled WGS sequence"/>
</dbReference>
<name>A0A934NC26_9BACT</name>
<reference evidence="2" key="1">
    <citation type="submission" date="2020-10" db="EMBL/GenBank/DDBJ databases">
        <title>Ca. Dormibacterota MAGs.</title>
        <authorList>
            <person name="Montgomery K."/>
        </authorList>
    </citation>
    <scope>NUCLEOTIDE SEQUENCE [LARGE SCALE GENOMIC DNA]</scope>
    <source>
        <strain evidence="2">SC8812_S17_10</strain>
    </source>
</reference>
<comment type="caution">
    <text evidence="2">The sequence shown here is derived from an EMBL/GenBank/DDBJ whole genome shotgun (WGS) entry which is preliminary data.</text>
</comment>
<dbReference type="RefSeq" id="WP_338205773.1">
    <property type="nucleotide sequence ID" value="NZ_JAEKNR010000249.1"/>
</dbReference>
<feature type="region of interest" description="Disordered" evidence="1">
    <location>
        <begin position="1"/>
        <end position="26"/>
    </location>
</feature>
<protein>
    <recommendedName>
        <fullName evidence="4">Zinc finger/thioredoxin putative domain-containing protein</fullName>
    </recommendedName>
</protein>
<accession>A0A934NC26</accession>
<evidence type="ECO:0008006" key="4">
    <source>
        <dbReference type="Google" id="ProtNLM"/>
    </source>
</evidence>
<feature type="region of interest" description="Disordered" evidence="1">
    <location>
        <begin position="41"/>
        <end position="94"/>
    </location>
</feature>
<proteinExistence type="predicted"/>
<organism evidence="2 3">
    <name type="scientific">Candidatus Nephthysia bennettiae</name>
    <dbReference type="NCBI Taxonomy" id="3127016"/>
    <lineage>
        <taxon>Bacteria</taxon>
        <taxon>Bacillati</taxon>
        <taxon>Candidatus Dormiibacterota</taxon>
        <taxon>Candidatus Dormibacteria</taxon>
        <taxon>Candidatus Dormibacterales</taxon>
        <taxon>Candidatus Dormibacteraceae</taxon>
        <taxon>Candidatus Nephthysia</taxon>
    </lineage>
</organism>
<evidence type="ECO:0000313" key="3">
    <source>
        <dbReference type="Proteomes" id="UP000612893"/>
    </source>
</evidence>
<evidence type="ECO:0000256" key="1">
    <source>
        <dbReference type="SAM" id="MobiDB-lite"/>
    </source>
</evidence>
<gene>
    <name evidence="2" type="ORF">JF922_26015</name>
</gene>
<dbReference type="EMBL" id="JAEKNR010000249">
    <property type="protein sequence ID" value="MBJ7601519.1"/>
    <property type="molecule type" value="Genomic_DNA"/>
</dbReference>
<evidence type="ECO:0000313" key="2">
    <source>
        <dbReference type="EMBL" id="MBJ7601519.1"/>
    </source>
</evidence>